<proteinExistence type="predicted"/>
<name>A0A2T6B8S1_9RHOB</name>
<keyword evidence="1" id="KW-0812">Transmembrane</keyword>
<keyword evidence="3" id="KW-1185">Reference proteome</keyword>
<dbReference type="RefSeq" id="WP_108127899.1">
    <property type="nucleotide sequence ID" value="NZ_QBKP01000002.1"/>
</dbReference>
<evidence type="ECO:0000256" key="1">
    <source>
        <dbReference type="SAM" id="Phobius"/>
    </source>
</evidence>
<evidence type="ECO:0000313" key="2">
    <source>
        <dbReference type="EMBL" id="PTX52480.1"/>
    </source>
</evidence>
<dbReference type="EMBL" id="QBKP01000002">
    <property type="protein sequence ID" value="PTX52480.1"/>
    <property type="molecule type" value="Genomic_DNA"/>
</dbReference>
<feature type="transmembrane region" description="Helical" evidence="1">
    <location>
        <begin position="23"/>
        <end position="43"/>
    </location>
</feature>
<dbReference type="AlphaFoldDB" id="A0A2T6B8S1"/>
<feature type="transmembrane region" description="Helical" evidence="1">
    <location>
        <begin position="93"/>
        <end position="114"/>
    </location>
</feature>
<protein>
    <submittedName>
        <fullName evidence="2">Uncharacterized protein</fullName>
    </submittedName>
</protein>
<comment type="caution">
    <text evidence="2">The sequence shown here is derived from an EMBL/GenBank/DDBJ whole genome shotgun (WGS) entry which is preliminary data.</text>
</comment>
<reference evidence="2 3" key="1">
    <citation type="submission" date="2018-04" db="EMBL/GenBank/DDBJ databases">
        <title>Genomic Encyclopedia of Archaeal and Bacterial Type Strains, Phase II (KMG-II): from individual species to whole genera.</title>
        <authorList>
            <person name="Goeker M."/>
        </authorList>
    </citation>
    <scope>NUCLEOTIDE SEQUENCE [LARGE SCALE GENOMIC DNA]</scope>
    <source>
        <strain evidence="2 3">DSM 21823</strain>
    </source>
</reference>
<accession>A0A2T6B8S1</accession>
<evidence type="ECO:0000313" key="3">
    <source>
        <dbReference type="Proteomes" id="UP000244224"/>
    </source>
</evidence>
<keyword evidence="1" id="KW-1133">Transmembrane helix</keyword>
<sequence>MADDQVPSGRESPGPSGRGADRIAFGLILAVICLVGLVGVLLVESLFELIGVTLGEARDGVGFRGAFLVSVPTSFTVILFFALIAGDGLVGELGMMLFGFLFLILFFTGAIALVL</sequence>
<feature type="transmembrane region" description="Helical" evidence="1">
    <location>
        <begin position="63"/>
        <end position="86"/>
    </location>
</feature>
<dbReference type="Proteomes" id="UP000244224">
    <property type="component" value="Unassembled WGS sequence"/>
</dbReference>
<keyword evidence="1" id="KW-0472">Membrane</keyword>
<organism evidence="2 3">
    <name type="scientific">Gemmobacter caeni</name>
    <dbReference type="NCBI Taxonomy" id="589035"/>
    <lineage>
        <taxon>Bacteria</taxon>
        <taxon>Pseudomonadati</taxon>
        <taxon>Pseudomonadota</taxon>
        <taxon>Alphaproteobacteria</taxon>
        <taxon>Rhodobacterales</taxon>
        <taxon>Paracoccaceae</taxon>
        <taxon>Gemmobacter</taxon>
    </lineage>
</organism>
<gene>
    <name evidence="2" type="ORF">C8N34_102260</name>
</gene>